<feature type="repeat" description="WD" evidence="7">
    <location>
        <begin position="657"/>
        <end position="698"/>
    </location>
</feature>
<keyword evidence="6" id="KW-0539">Nucleus</keyword>
<dbReference type="FunCoup" id="A0A166BMX0">
    <property type="interactions" value="325"/>
</dbReference>
<keyword evidence="11" id="KW-1185">Reference proteome</keyword>
<dbReference type="PROSITE" id="PS50294">
    <property type="entry name" value="WD_REPEATS_REGION"/>
    <property type="match status" value="5"/>
</dbReference>
<dbReference type="Gene3D" id="2.130.10.10">
    <property type="entry name" value="YVTN repeat-like/Quinoprotein amine dehydrogenase"/>
    <property type="match status" value="2"/>
</dbReference>
<protein>
    <submittedName>
        <fullName evidence="10">TFIID and SAGA subunit</fullName>
    </submittedName>
</protein>
<dbReference type="Pfam" id="PF04494">
    <property type="entry name" value="TFIID_NTD2"/>
    <property type="match status" value="1"/>
</dbReference>
<dbReference type="Proteomes" id="UP000077266">
    <property type="component" value="Unassembled WGS sequence"/>
</dbReference>
<evidence type="ECO:0000256" key="3">
    <source>
        <dbReference type="ARBA" id="ARBA00022737"/>
    </source>
</evidence>
<dbReference type="AlphaFoldDB" id="A0A166BMX0"/>
<dbReference type="GO" id="GO:0016251">
    <property type="term" value="F:RNA polymerase II general transcription initiation factor activity"/>
    <property type="evidence" value="ECO:0007669"/>
    <property type="project" value="TreeGrafter"/>
</dbReference>
<dbReference type="Gene3D" id="1.25.40.500">
    <property type="entry name" value="TFIID subunit TAF5, NTD2 domain"/>
    <property type="match status" value="1"/>
</dbReference>
<comment type="subcellular location">
    <subcellularLocation>
        <location evidence="1">Nucleus</location>
    </subcellularLocation>
</comment>
<sequence>MSVTPGSSNTPSASSPIDLSQDDQFSKEDTMVLEYLRKRGLKQAEQELREQLAAAGPSTDSKATTVSTAELVKKNAPAIPRSATDRSNSLADPNISKDAISVVVSPLLGTQMGSLGLANLMNAVGGVEDALATGPTDRHDGFRDLEAWVDGSLDMYRPEFRPILFPIFCHFYLDLVEQGLKDAALDFFRTFSPSLATHHLPTLRHLQSLSIPSHVGQDELARRFRNEKYLLRMSRSGFRLLVGWLTEGTGGEAAGAGDGFTGESSRRGRSAVMQVVNNHVTVEVLPSTGSTANAAVNWEENTGLVSALIPDGSGRESAPGVSAPQAFNSIRKDLRLGLPAMEDNLRDEVERTLREESMLNGEAVNPGGRYDPNSLPRPFAPPPNGHPAPTSSEQLPMPPQFKTVDVRREVEKIRDARKRIRLDPAGYSAEADLNGLDRTGMVRARALPSICAYTFHDANDGIACSTFSQDTSILAAGFSESYIRLWNIKGEKLKGMKNEFQLSSIKDSNSLKRVRERGGNTTRKLIGHSGPVYSLSFDPLTGSAAPPKHLLSASADATVRLWSLDTMTNLVAYRGHQNPVWDVEWSPMGIYFATASRDRTARLWSTDRSTALRIYAGHQSDVDCVRFHPNALYLATGSSDNTCRLWDVQKGSCVRVFLGHQGAITSMAMTGDGRYLASAGEDLAINLWDLGSGRRVKKMTGHTGLIHSLAFSAESTLLVSGSADWTVRCWDVKAPGGLPTKRGAQDDIAMVDGFGLASRRVPATADAGALPTGGLNDGPAEQNTETTDLLATFPTKRTPIINVQFTPRNLCLVSGSVASGTGDNR</sequence>
<evidence type="ECO:0000256" key="4">
    <source>
        <dbReference type="ARBA" id="ARBA00023015"/>
    </source>
</evidence>
<evidence type="ECO:0000256" key="2">
    <source>
        <dbReference type="ARBA" id="ARBA00022574"/>
    </source>
</evidence>
<dbReference type="OrthoDB" id="10266330at2759"/>
<dbReference type="GO" id="GO:0006367">
    <property type="term" value="P:transcription initiation at RNA polymerase II promoter"/>
    <property type="evidence" value="ECO:0007669"/>
    <property type="project" value="TreeGrafter"/>
</dbReference>
<dbReference type="GO" id="GO:0005669">
    <property type="term" value="C:transcription factor TFIID complex"/>
    <property type="evidence" value="ECO:0007669"/>
    <property type="project" value="TreeGrafter"/>
</dbReference>
<dbReference type="EMBL" id="KV425887">
    <property type="protein sequence ID" value="KZW02550.1"/>
    <property type="molecule type" value="Genomic_DNA"/>
</dbReference>
<evidence type="ECO:0000256" key="7">
    <source>
        <dbReference type="PROSITE-ProRule" id="PRU00221"/>
    </source>
</evidence>
<evidence type="ECO:0000256" key="6">
    <source>
        <dbReference type="ARBA" id="ARBA00023242"/>
    </source>
</evidence>
<dbReference type="InterPro" id="IPR001680">
    <property type="entry name" value="WD40_rpt"/>
</dbReference>
<reference evidence="10 11" key="1">
    <citation type="journal article" date="2016" name="Mol. Biol. Evol.">
        <title>Comparative Genomics of Early-Diverging Mushroom-Forming Fungi Provides Insights into the Origins of Lignocellulose Decay Capabilities.</title>
        <authorList>
            <person name="Nagy L.G."/>
            <person name="Riley R."/>
            <person name="Tritt A."/>
            <person name="Adam C."/>
            <person name="Daum C."/>
            <person name="Floudas D."/>
            <person name="Sun H."/>
            <person name="Yadav J.S."/>
            <person name="Pangilinan J."/>
            <person name="Larsson K.H."/>
            <person name="Matsuura K."/>
            <person name="Barry K."/>
            <person name="Labutti K."/>
            <person name="Kuo R."/>
            <person name="Ohm R.A."/>
            <person name="Bhattacharya S.S."/>
            <person name="Shirouzu T."/>
            <person name="Yoshinaga Y."/>
            <person name="Martin F.M."/>
            <person name="Grigoriev I.V."/>
            <person name="Hibbett D.S."/>
        </authorList>
    </citation>
    <scope>NUCLEOTIDE SEQUENCE [LARGE SCALE GENOMIC DNA]</scope>
    <source>
        <strain evidence="10 11">HHB12029</strain>
    </source>
</reference>
<proteinExistence type="predicted"/>
<feature type="domain" description="TFIID subunit TAF5 NTD2" evidence="9">
    <location>
        <begin position="134"/>
        <end position="247"/>
    </location>
</feature>
<dbReference type="InParanoid" id="A0A166BMX0"/>
<feature type="repeat" description="WD" evidence="7">
    <location>
        <begin position="699"/>
        <end position="733"/>
    </location>
</feature>
<dbReference type="PROSITE" id="PS00678">
    <property type="entry name" value="WD_REPEATS_1"/>
    <property type="match status" value="2"/>
</dbReference>
<evidence type="ECO:0000256" key="8">
    <source>
        <dbReference type="SAM" id="MobiDB-lite"/>
    </source>
</evidence>
<dbReference type="InterPro" id="IPR019775">
    <property type="entry name" value="WD40_repeat_CS"/>
</dbReference>
<dbReference type="InterPro" id="IPR015943">
    <property type="entry name" value="WD40/YVTN_repeat-like_dom_sf"/>
</dbReference>
<gene>
    <name evidence="10" type="ORF">EXIGLDRAFT_665046</name>
</gene>
<dbReference type="SUPFAM" id="SSF50978">
    <property type="entry name" value="WD40 repeat-like"/>
    <property type="match status" value="1"/>
</dbReference>
<dbReference type="SMART" id="SM00320">
    <property type="entry name" value="WD40"/>
    <property type="match status" value="6"/>
</dbReference>
<dbReference type="Pfam" id="PF00400">
    <property type="entry name" value="WD40"/>
    <property type="match status" value="6"/>
</dbReference>
<dbReference type="PROSITE" id="PS50082">
    <property type="entry name" value="WD_REPEATS_2"/>
    <property type="match status" value="5"/>
</dbReference>
<keyword evidence="2 7" id="KW-0853">WD repeat</keyword>
<dbReference type="InterPro" id="IPR007582">
    <property type="entry name" value="TFIID_NTD2"/>
</dbReference>
<evidence type="ECO:0000259" key="9">
    <source>
        <dbReference type="Pfam" id="PF04494"/>
    </source>
</evidence>
<feature type="repeat" description="WD" evidence="7">
    <location>
        <begin position="615"/>
        <end position="656"/>
    </location>
</feature>
<organism evidence="10 11">
    <name type="scientific">Exidia glandulosa HHB12029</name>
    <dbReference type="NCBI Taxonomy" id="1314781"/>
    <lineage>
        <taxon>Eukaryota</taxon>
        <taxon>Fungi</taxon>
        <taxon>Dikarya</taxon>
        <taxon>Basidiomycota</taxon>
        <taxon>Agaricomycotina</taxon>
        <taxon>Agaricomycetes</taxon>
        <taxon>Auriculariales</taxon>
        <taxon>Exidiaceae</taxon>
        <taxon>Exidia</taxon>
    </lineage>
</organism>
<evidence type="ECO:0000256" key="5">
    <source>
        <dbReference type="ARBA" id="ARBA00023163"/>
    </source>
</evidence>
<dbReference type="SUPFAM" id="SSF160897">
    <property type="entry name" value="Taf5 N-terminal domain-like"/>
    <property type="match status" value="1"/>
</dbReference>
<keyword evidence="3" id="KW-0677">Repeat</keyword>
<name>A0A166BMX0_EXIGL</name>
<feature type="repeat" description="WD" evidence="7">
    <location>
        <begin position="525"/>
        <end position="572"/>
    </location>
</feature>
<dbReference type="CDD" id="cd08044">
    <property type="entry name" value="TAF5_NTD2"/>
    <property type="match status" value="1"/>
</dbReference>
<evidence type="ECO:0000313" key="10">
    <source>
        <dbReference type="EMBL" id="KZW02550.1"/>
    </source>
</evidence>
<feature type="repeat" description="WD" evidence="7">
    <location>
        <begin position="573"/>
        <end position="614"/>
    </location>
</feature>
<dbReference type="PANTHER" id="PTHR19879">
    <property type="entry name" value="TRANSCRIPTION INITIATION FACTOR TFIID"/>
    <property type="match status" value="1"/>
</dbReference>
<keyword evidence="4" id="KW-0805">Transcription regulation</keyword>
<dbReference type="PANTHER" id="PTHR19879:SF1">
    <property type="entry name" value="CANNONBALL-RELATED"/>
    <property type="match status" value="1"/>
</dbReference>
<feature type="compositionally biased region" description="Polar residues" evidence="8">
    <location>
        <begin position="1"/>
        <end position="18"/>
    </location>
</feature>
<dbReference type="CDD" id="cd00200">
    <property type="entry name" value="WD40"/>
    <property type="match status" value="1"/>
</dbReference>
<dbReference type="InterPro" id="IPR037264">
    <property type="entry name" value="TFIID_NTD2_sf"/>
</dbReference>
<accession>A0A166BMX0</accession>
<feature type="region of interest" description="Disordered" evidence="8">
    <location>
        <begin position="356"/>
        <end position="398"/>
    </location>
</feature>
<keyword evidence="5" id="KW-0804">Transcription</keyword>
<evidence type="ECO:0000313" key="11">
    <source>
        <dbReference type="Proteomes" id="UP000077266"/>
    </source>
</evidence>
<dbReference type="STRING" id="1314781.A0A166BMX0"/>
<dbReference type="InterPro" id="IPR020472">
    <property type="entry name" value="WD40_PAC1"/>
</dbReference>
<evidence type="ECO:0000256" key="1">
    <source>
        <dbReference type="ARBA" id="ARBA00004123"/>
    </source>
</evidence>
<dbReference type="InterPro" id="IPR036322">
    <property type="entry name" value="WD40_repeat_dom_sf"/>
</dbReference>
<dbReference type="PRINTS" id="PR00320">
    <property type="entry name" value="GPROTEINBRPT"/>
</dbReference>
<feature type="region of interest" description="Disordered" evidence="8">
    <location>
        <begin position="1"/>
        <end position="25"/>
    </location>
</feature>